<evidence type="ECO:0000313" key="2">
    <source>
        <dbReference type="EMBL" id="EXB80243.1"/>
    </source>
</evidence>
<organism evidence="2 3">
    <name type="scientific">Morus notabilis</name>
    <dbReference type="NCBI Taxonomy" id="981085"/>
    <lineage>
        <taxon>Eukaryota</taxon>
        <taxon>Viridiplantae</taxon>
        <taxon>Streptophyta</taxon>
        <taxon>Embryophyta</taxon>
        <taxon>Tracheophyta</taxon>
        <taxon>Spermatophyta</taxon>
        <taxon>Magnoliopsida</taxon>
        <taxon>eudicotyledons</taxon>
        <taxon>Gunneridae</taxon>
        <taxon>Pentapetalae</taxon>
        <taxon>rosids</taxon>
        <taxon>fabids</taxon>
        <taxon>Rosales</taxon>
        <taxon>Moraceae</taxon>
        <taxon>Moreae</taxon>
        <taxon>Morus</taxon>
    </lineage>
</organism>
<evidence type="ECO:0000313" key="3">
    <source>
        <dbReference type="Proteomes" id="UP000030645"/>
    </source>
</evidence>
<feature type="region of interest" description="Disordered" evidence="1">
    <location>
        <begin position="51"/>
        <end position="70"/>
    </location>
</feature>
<reference evidence="3" key="1">
    <citation type="submission" date="2013-01" db="EMBL/GenBank/DDBJ databases">
        <title>Draft Genome Sequence of a Mulberry Tree, Morus notabilis C.K. Schneid.</title>
        <authorList>
            <person name="He N."/>
            <person name="Zhao S."/>
        </authorList>
    </citation>
    <scope>NUCLEOTIDE SEQUENCE</scope>
</reference>
<sequence>MPASVRLKAEEERHCRRRRSSEVVAGNVPPVTAGVGLGLCSRGLWFGMPETRSAPRGMSDYEKSLRMSQN</sequence>
<dbReference type="Proteomes" id="UP000030645">
    <property type="component" value="Unassembled WGS sequence"/>
</dbReference>
<proteinExistence type="predicted"/>
<protein>
    <submittedName>
        <fullName evidence="2">Uncharacterized protein</fullName>
    </submittedName>
</protein>
<accession>W9RAK5</accession>
<feature type="compositionally biased region" description="Basic and acidic residues" evidence="1">
    <location>
        <begin position="59"/>
        <end position="70"/>
    </location>
</feature>
<gene>
    <name evidence="2" type="ORF">L484_025092</name>
</gene>
<name>W9RAK5_9ROSA</name>
<evidence type="ECO:0000256" key="1">
    <source>
        <dbReference type="SAM" id="MobiDB-lite"/>
    </source>
</evidence>
<dbReference type="EMBL" id="KE344806">
    <property type="protein sequence ID" value="EXB80243.1"/>
    <property type="molecule type" value="Genomic_DNA"/>
</dbReference>
<keyword evidence="3" id="KW-1185">Reference proteome</keyword>
<dbReference type="AlphaFoldDB" id="W9RAK5"/>